<keyword evidence="1" id="KW-1133">Transmembrane helix</keyword>
<accession>A0A147F7H0</accession>
<evidence type="ECO:0008006" key="4">
    <source>
        <dbReference type="Google" id="ProtNLM"/>
    </source>
</evidence>
<feature type="transmembrane region" description="Helical" evidence="1">
    <location>
        <begin position="126"/>
        <end position="145"/>
    </location>
</feature>
<dbReference type="PATRIC" id="fig|2033.7.peg.2653"/>
<evidence type="ECO:0000256" key="1">
    <source>
        <dbReference type="SAM" id="Phobius"/>
    </source>
</evidence>
<protein>
    <recommendedName>
        <fullName evidence="4">Integral membrane protein</fullName>
    </recommendedName>
</protein>
<dbReference type="NCBIfam" id="NF038065">
    <property type="entry name" value="Pr6Pr"/>
    <property type="match status" value="1"/>
</dbReference>
<evidence type="ECO:0000313" key="3">
    <source>
        <dbReference type="Proteomes" id="UP000072189"/>
    </source>
</evidence>
<comment type="caution">
    <text evidence="2">The sequence shown here is derived from an EMBL/GenBank/DDBJ whole genome shotgun (WGS) entry which is preliminary data.</text>
</comment>
<dbReference type="AlphaFoldDB" id="A0A147F7H0"/>
<reference evidence="2 3" key="1">
    <citation type="journal article" date="2016" name="Front. Microbiol.">
        <title>Genomic Resource of Rice Seed Associated Bacteria.</title>
        <authorList>
            <person name="Midha S."/>
            <person name="Bansal K."/>
            <person name="Sharma S."/>
            <person name="Kumar N."/>
            <person name="Patil P.P."/>
            <person name="Chaudhry V."/>
            <person name="Patil P.B."/>
        </authorList>
    </citation>
    <scope>NUCLEOTIDE SEQUENCE [LARGE SCALE GENOMIC DNA]</scope>
    <source>
        <strain evidence="2 3">RSA3</strain>
    </source>
</reference>
<gene>
    <name evidence="2" type="ORF">RSA3_09535</name>
</gene>
<evidence type="ECO:0000313" key="2">
    <source>
        <dbReference type="EMBL" id="KTS11841.1"/>
    </source>
</evidence>
<feature type="transmembrane region" description="Helical" evidence="1">
    <location>
        <begin position="95"/>
        <end position="114"/>
    </location>
</feature>
<sequence length="202" mass="21884">MTRLVAASIALVVVLIAYGLRLAVGDGNPFDFFGYFTNQTSSLTALALMAVALRQLRGRRVPEALAVAWGVGTACLVVVAIVYNTLVPGTGSAPPWVSAILHIVFPVFVVADFASASDRPRLRWRALWWVLPYPCLWLAVVLVRGQTDGWVPYGFLLPERGPVSLAAHVIGILALLMLAATGVWGLSRWRSRAHAREPVSRA</sequence>
<name>A0A147F7H0_MICTE</name>
<dbReference type="Proteomes" id="UP000072189">
    <property type="component" value="Unassembled WGS sequence"/>
</dbReference>
<feature type="transmembrane region" description="Helical" evidence="1">
    <location>
        <begin position="165"/>
        <end position="186"/>
    </location>
</feature>
<organism evidence="2 3">
    <name type="scientific">Microbacterium testaceum</name>
    <name type="common">Aureobacterium testaceum</name>
    <name type="synonym">Brevibacterium testaceum</name>
    <dbReference type="NCBI Taxonomy" id="2033"/>
    <lineage>
        <taxon>Bacteria</taxon>
        <taxon>Bacillati</taxon>
        <taxon>Actinomycetota</taxon>
        <taxon>Actinomycetes</taxon>
        <taxon>Micrococcales</taxon>
        <taxon>Microbacteriaceae</taxon>
        <taxon>Microbacterium</taxon>
    </lineage>
</organism>
<proteinExistence type="predicted"/>
<keyword evidence="1" id="KW-0812">Transmembrane</keyword>
<keyword evidence="1" id="KW-0472">Membrane</keyword>
<feature type="transmembrane region" description="Helical" evidence="1">
    <location>
        <begin position="35"/>
        <end position="53"/>
    </location>
</feature>
<feature type="transmembrane region" description="Helical" evidence="1">
    <location>
        <begin position="65"/>
        <end position="83"/>
    </location>
</feature>
<dbReference type="InterPro" id="IPR049713">
    <property type="entry name" value="Pr6Pr-like"/>
</dbReference>
<dbReference type="EMBL" id="LDRV01000058">
    <property type="protein sequence ID" value="KTS11841.1"/>
    <property type="molecule type" value="Genomic_DNA"/>
</dbReference>